<reference evidence="1 2" key="1">
    <citation type="submission" date="2016-07" db="EMBL/GenBank/DDBJ databases">
        <title>Pervasive Adenine N6-methylation of Active Genes in Fungi.</title>
        <authorList>
            <consortium name="DOE Joint Genome Institute"/>
            <person name="Mondo S.J."/>
            <person name="Dannebaum R.O."/>
            <person name="Kuo R.C."/>
            <person name="Labutti K."/>
            <person name="Haridas S."/>
            <person name="Kuo A."/>
            <person name="Salamov A."/>
            <person name="Ahrendt S.R."/>
            <person name="Lipzen A."/>
            <person name="Sullivan W."/>
            <person name="Andreopoulos W.B."/>
            <person name="Clum A."/>
            <person name="Lindquist E."/>
            <person name="Daum C."/>
            <person name="Ramamoorthy G.K."/>
            <person name="Gryganskyi A."/>
            <person name="Culley D."/>
            <person name="Magnuson J.K."/>
            <person name="James T.Y."/>
            <person name="O'Malley M.A."/>
            <person name="Stajich J.E."/>
            <person name="Spatafora J.W."/>
            <person name="Visel A."/>
            <person name="Grigoriev I.V."/>
        </authorList>
    </citation>
    <scope>NUCLEOTIDE SEQUENCE [LARGE SCALE GENOMIC DNA]</scope>
    <source>
        <strain evidence="1 2">NRRL 3116</strain>
    </source>
</reference>
<name>A0A1Y2GKY0_9FUNG</name>
<protein>
    <submittedName>
        <fullName evidence="1">Uncharacterized protein</fullName>
    </submittedName>
</protein>
<dbReference type="RefSeq" id="XP_021880707.1">
    <property type="nucleotide sequence ID" value="XM_022026606.1"/>
</dbReference>
<evidence type="ECO:0000313" key="1">
    <source>
        <dbReference type="EMBL" id="ORZ13923.1"/>
    </source>
</evidence>
<comment type="caution">
    <text evidence="1">The sequence shown here is derived from an EMBL/GenBank/DDBJ whole genome shotgun (WGS) entry which is preliminary data.</text>
</comment>
<keyword evidence="2" id="KW-1185">Reference proteome</keyword>
<dbReference type="Proteomes" id="UP000193648">
    <property type="component" value="Unassembled WGS sequence"/>
</dbReference>
<gene>
    <name evidence="1" type="ORF">BCR41DRAFT_371430</name>
</gene>
<proteinExistence type="predicted"/>
<dbReference type="AlphaFoldDB" id="A0A1Y2GKY0"/>
<sequence length="162" mass="18913">MIPCVYLLLFVIHNISYSTNVVLGLTLPVLGLAMNLISFFIKGVSVYQQTTGILAIQLTIRWNKERRDWEQIVTKRARFTRRERSYGSRVLGPFFLGMIRTLQQCLSTRCNHVIKLCIVITHHHRFSFSNLVRWMQSLLTKHKKSDAFVDASTQNVRFTFHL</sequence>
<dbReference type="GeneID" id="33568449"/>
<accession>A0A1Y2GKY0</accession>
<evidence type="ECO:0000313" key="2">
    <source>
        <dbReference type="Proteomes" id="UP000193648"/>
    </source>
</evidence>
<dbReference type="EMBL" id="MCFF01000022">
    <property type="protein sequence ID" value="ORZ13923.1"/>
    <property type="molecule type" value="Genomic_DNA"/>
</dbReference>
<dbReference type="InParanoid" id="A0A1Y2GKY0"/>
<organism evidence="1 2">
    <name type="scientific">Lobosporangium transversale</name>
    <dbReference type="NCBI Taxonomy" id="64571"/>
    <lineage>
        <taxon>Eukaryota</taxon>
        <taxon>Fungi</taxon>
        <taxon>Fungi incertae sedis</taxon>
        <taxon>Mucoromycota</taxon>
        <taxon>Mortierellomycotina</taxon>
        <taxon>Mortierellomycetes</taxon>
        <taxon>Mortierellales</taxon>
        <taxon>Mortierellaceae</taxon>
        <taxon>Lobosporangium</taxon>
    </lineage>
</organism>